<dbReference type="Pfam" id="PF13276">
    <property type="entry name" value="HTH_21"/>
    <property type="match status" value="1"/>
</dbReference>
<dbReference type="EMBL" id="BIFT01000001">
    <property type="protein sequence ID" value="GCE25176.1"/>
    <property type="molecule type" value="Genomic_DNA"/>
</dbReference>
<keyword evidence="3" id="KW-1185">Reference proteome</keyword>
<proteinExistence type="predicted"/>
<sequence length="97" mass="11336">MYPVTRLCKTLEVSISGYYGWRNREASQHSREDARLSAEIQQIFLDHRHVYGSPRIHAVLKARGFHCSRKRVVRLMQAPQFHVGHGWSNRGHGRKVE</sequence>
<comment type="caution">
    <text evidence="2">The sequence shown here is derived from an EMBL/GenBank/DDBJ whole genome shotgun (WGS) entry which is preliminary data.</text>
</comment>
<name>A0A402B1F3_9CHLR</name>
<dbReference type="InterPro" id="IPR050900">
    <property type="entry name" value="Transposase_IS3/IS150/IS904"/>
</dbReference>
<gene>
    <name evidence="2" type="ORF">KDA_06600</name>
</gene>
<feature type="domain" description="HTH-like" evidence="1">
    <location>
        <begin position="33"/>
        <end position="77"/>
    </location>
</feature>
<reference evidence="3" key="1">
    <citation type="submission" date="2018-12" db="EMBL/GenBank/DDBJ databases">
        <title>Tengunoibacter tsumagoiensis gen. nov., sp. nov., Dictyobacter kobayashii sp. nov., D. alpinus sp. nov., and D. joshuensis sp. nov. and description of Dictyobacteraceae fam. nov. within the order Ktedonobacterales isolated from Tengu-no-mugimeshi.</title>
        <authorList>
            <person name="Wang C.M."/>
            <person name="Zheng Y."/>
            <person name="Sakai Y."/>
            <person name="Toyoda A."/>
            <person name="Minakuchi Y."/>
            <person name="Abe K."/>
            <person name="Yokota A."/>
            <person name="Yabe S."/>
        </authorList>
    </citation>
    <scope>NUCLEOTIDE SEQUENCE [LARGE SCALE GENOMIC DNA]</scope>
    <source>
        <strain evidence="3">Uno16</strain>
    </source>
</reference>
<evidence type="ECO:0000313" key="3">
    <source>
        <dbReference type="Proteomes" id="UP000287171"/>
    </source>
</evidence>
<dbReference type="AlphaFoldDB" id="A0A402B1F3"/>
<organism evidence="2 3">
    <name type="scientific">Dictyobacter alpinus</name>
    <dbReference type="NCBI Taxonomy" id="2014873"/>
    <lineage>
        <taxon>Bacteria</taxon>
        <taxon>Bacillati</taxon>
        <taxon>Chloroflexota</taxon>
        <taxon>Ktedonobacteria</taxon>
        <taxon>Ktedonobacterales</taxon>
        <taxon>Dictyobacteraceae</taxon>
        <taxon>Dictyobacter</taxon>
    </lineage>
</organism>
<dbReference type="InterPro" id="IPR025948">
    <property type="entry name" value="HTH-like_dom"/>
</dbReference>
<accession>A0A402B1F3</accession>
<dbReference type="Proteomes" id="UP000287171">
    <property type="component" value="Unassembled WGS sequence"/>
</dbReference>
<protein>
    <recommendedName>
        <fullName evidence="1">HTH-like domain-containing protein</fullName>
    </recommendedName>
</protein>
<evidence type="ECO:0000259" key="1">
    <source>
        <dbReference type="Pfam" id="PF13276"/>
    </source>
</evidence>
<evidence type="ECO:0000313" key="2">
    <source>
        <dbReference type="EMBL" id="GCE25176.1"/>
    </source>
</evidence>
<dbReference type="PANTHER" id="PTHR46889">
    <property type="entry name" value="TRANSPOSASE INSF FOR INSERTION SEQUENCE IS3B-RELATED"/>
    <property type="match status" value="1"/>
</dbReference>